<gene>
    <name evidence="1" type="ORF">METZ01_LOCUS344534</name>
</gene>
<organism evidence="1">
    <name type="scientific">marine metagenome</name>
    <dbReference type="NCBI Taxonomy" id="408172"/>
    <lineage>
        <taxon>unclassified sequences</taxon>
        <taxon>metagenomes</taxon>
        <taxon>ecological metagenomes</taxon>
    </lineage>
</organism>
<proteinExistence type="predicted"/>
<protein>
    <submittedName>
        <fullName evidence="1">Uncharacterized protein</fullName>
    </submittedName>
</protein>
<dbReference type="AlphaFoldDB" id="A0A382R392"/>
<sequence>MLRQLDAANLQVAGQVWVLFMLFLEVIPGAGASLHGIFDEVIEGQIGDIVGRPGHPGKIYT</sequence>
<name>A0A382R392_9ZZZZ</name>
<accession>A0A382R392</accession>
<dbReference type="EMBL" id="UINC01118506">
    <property type="protein sequence ID" value="SVC91680.1"/>
    <property type="molecule type" value="Genomic_DNA"/>
</dbReference>
<evidence type="ECO:0000313" key="1">
    <source>
        <dbReference type="EMBL" id="SVC91680.1"/>
    </source>
</evidence>
<reference evidence="1" key="1">
    <citation type="submission" date="2018-05" db="EMBL/GenBank/DDBJ databases">
        <authorList>
            <person name="Lanie J.A."/>
            <person name="Ng W.-L."/>
            <person name="Kazmierczak K.M."/>
            <person name="Andrzejewski T.M."/>
            <person name="Davidsen T.M."/>
            <person name="Wayne K.J."/>
            <person name="Tettelin H."/>
            <person name="Glass J.I."/>
            <person name="Rusch D."/>
            <person name="Podicherti R."/>
            <person name="Tsui H.-C.T."/>
            <person name="Winkler M.E."/>
        </authorList>
    </citation>
    <scope>NUCLEOTIDE SEQUENCE</scope>
</reference>